<dbReference type="GO" id="GO:0005737">
    <property type="term" value="C:cytoplasm"/>
    <property type="evidence" value="ECO:0007669"/>
    <property type="project" value="TreeGrafter"/>
</dbReference>
<dbReference type="PANTHER" id="PTHR11668:SF290">
    <property type="entry name" value="SERINE_THREONINE SPECIFIC PROTEIN PHOSPHATASES DOMAIN-CONTAINING PROTEIN"/>
    <property type="match status" value="1"/>
</dbReference>
<evidence type="ECO:0000256" key="1">
    <source>
        <dbReference type="SAM" id="MobiDB-lite"/>
    </source>
</evidence>
<keyword evidence="5" id="KW-1185">Reference proteome</keyword>
<protein>
    <submittedName>
        <fullName evidence="6">SER_THR_PHOSPHATASE domain-containing protein</fullName>
    </submittedName>
</protein>
<dbReference type="CDD" id="cd00144">
    <property type="entry name" value="MPP_PPP_family"/>
    <property type="match status" value="1"/>
</dbReference>
<keyword evidence="2" id="KW-0812">Transmembrane</keyword>
<dbReference type="InterPro" id="IPR006186">
    <property type="entry name" value="Ser/Thr-sp_prot-phosphatase"/>
</dbReference>
<evidence type="ECO:0000256" key="2">
    <source>
        <dbReference type="SAM" id="Phobius"/>
    </source>
</evidence>
<feature type="signal peptide" evidence="3">
    <location>
        <begin position="1"/>
        <end position="24"/>
    </location>
</feature>
<dbReference type="InterPro" id="IPR004843">
    <property type="entry name" value="Calcineurin-like_PHP"/>
</dbReference>
<accession>A0A7I4XXG3</accession>
<name>A0A7I4XXG3_HAECO</name>
<dbReference type="WBParaSite" id="HCON_00016770-00001">
    <property type="protein sequence ID" value="HCON_00016770-00001"/>
    <property type="gene ID" value="HCON_00016770"/>
</dbReference>
<feature type="chain" id="PRO_5029859313" evidence="3">
    <location>
        <begin position="25"/>
        <end position="672"/>
    </location>
</feature>
<sequence length="672" mass="76343">MRLHQWWHSLLISLPLFNLCQVSGEDDYNGDLEAVRTTTEVTETSNETGLETSTTAGDTESGEPMNSSTIATVATAYTSLTSYTGLTGASIIPPSRTRCDRVDGCTRTVKCFDGRVRSTTDTVDCEGVCVMKMSYGRNRRKRRLYSGYLEGDMNLIFYCQNITAYPATVVNMCSDVKVQYPHLRTYKARYGIYLKYCCRTNYCNKNDVMILLPRFHYQGMLGGTGIRERGDCKGNLYVLCQFALSRAPSLMDFEENIDQLYFEYFAIFATLTTIVILALWPAVLIFVQRNEERKLSTVLYQPLDSEVLKSAKAPEMKKERYPKPMTGQLSFWDLCRELTNMELRLRRPCTNLKPHSQPSYKMYQHFAGGYGHKLVKVERTTLVSYEQYILTQLMELGPYVYDWRPFELVSLLSQAADLFEGEATMLTIRTPIAIIGDIRGQYQDLHRWLCIAGFPPRQKVLFLGGVIDSGEPGSLDCLAFIAAMKVRFPHDVFYIRGMGEILPIKFQSRFGKRNDSAVQSAATRLCNNLPLLARISNRVLAVYSGLSHELSNYECIEAVKRPFTLADMPTLAKDLIFSEPTTRIHMYRKATESSSGTFGFGAVNRVCRDMGLKLIVRARNPLDNGICWLGSKNRLISIWSAPTKASKRAAMISIHSNFLIHVYTLEKQRHRK</sequence>
<proteinExistence type="predicted"/>
<dbReference type="InterPro" id="IPR050341">
    <property type="entry name" value="PP1_catalytic_subunit"/>
</dbReference>
<dbReference type="Proteomes" id="UP000025227">
    <property type="component" value="Unplaced"/>
</dbReference>
<feature type="compositionally biased region" description="Low complexity" evidence="1">
    <location>
        <begin position="38"/>
        <end position="48"/>
    </location>
</feature>
<keyword evidence="3" id="KW-0732">Signal</keyword>
<keyword evidence="2" id="KW-0472">Membrane</keyword>
<dbReference type="SUPFAM" id="SSF56300">
    <property type="entry name" value="Metallo-dependent phosphatases"/>
    <property type="match status" value="1"/>
</dbReference>
<dbReference type="PANTHER" id="PTHR11668">
    <property type="entry name" value="SERINE/THREONINE PROTEIN PHOSPHATASE"/>
    <property type="match status" value="1"/>
</dbReference>
<feature type="domain" description="Serine/threonine specific protein phosphatases" evidence="4">
    <location>
        <begin position="403"/>
        <end position="669"/>
    </location>
</feature>
<evidence type="ECO:0000313" key="5">
    <source>
        <dbReference type="Proteomes" id="UP000025227"/>
    </source>
</evidence>
<dbReference type="PRINTS" id="PR00114">
    <property type="entry name" value="STPHPHTASE"/>
</dbReference>
<feature type="region of interest" description="Disordered" evidence="1">
    <location>
        <begin position="38"/>
        <end position="67"/>
    </location>
</feature>
<organism evidence="5 6">
    <name type="scientific">Haemonchus contortus</name>
    <name type="common">Barber pole worm</name>
    <dbReference type="NCBI Taxonomy" id="6289"/>
    <lineage>
        <taxon>Eukaryota</taxon>
        <taxon>Metazoa</taxon>
        <taxon>Ecdysozoa</taxon>
        <taxon>Nematoda</taxon>
        <taxon>Chromadorea</taxon>
        <taxon>Rhabditida</taxon>
        <taxon>Rhabditina</taxon>
        <taxon>Rhabditomorpha</taxon>
        <taxon>Strongyloidea</taxon>
        <taxon>Trichostrongylidae</taxon>
        <taxon>Haemonchus</taxon>
    </lineage>
</organism>
<dbReference type="InterPro" id="IPR029052">
    <property type="entry name" value="Metallo-depent_PP-like"/>
</dbReference>
<dbReference type="GO" id="GO:0005634">
    <property type="term" value="C:nucleus"/>
    <property type="evidence" value="ECO:0007669"/>
    <property type="project" value="TreeGrafter"/>
</dbReference>
<dbReference type="Pfam" id="PF00149">
    <property type="entry name" value="Metallophos"/>
    <property type="match status" value="1"/>
</dbReference>
<dbReference type="OrthoDB" id="5860751at2759"/>
<dbReference type="GO" id="GO:0004722">
    <property type="term" value="F:protein serine/threonine phosphatase activity"/>
    <property type="evidence" value="ECO:0007669"/>
    <property type="project" value="TreeGrafter"/>
</dbReference>
<evidence type="ECO:0000313" key="6">
    <source>
        <dbReference type="WBParaSite" id="HCON_00016770-00001"/>
    </source>
</evidence>
<evidence type="ECO:0000259" key="4">
    <source>
        <dbReference type="SMART" id="SM00156"/>
    </source>
</evidence>
<dbReference type="Gene3D" id="3.60.21.10">
    <property type="match status" value="1"/>
</dbReference>
<dbReference type="SMART" id="SM00156">
    <property type="entry name" value="PP2Ac"/>
    <property type="match status" value="1"/>
</dbReference>
<dbReference type="AlphaFoldDB" id="A0A7I4XXG3"/>
<keyword evidence="2" id="KW-1133">Transmembrane helix</keyword>
<evidence type="ECO:0000256" key="3">
    <source>
        <dbReference type="SAM" id="SignalP"/>
    </source>
</evidence>
<feature type="compositionally biased region" description="Polar residues" evidence="1">
    <location>
        <begin position="49"/>
        <end position="67"/>
    </location>
</feature>
<reference evidence="6" key="1">
    <citation type="submission" date="2020-12" db="UniProtKB">
        <authorList>
            <consortium name="WormBaseParasite"/>
        </authorList>
    </citation>
    <scope>IDENTIFICATION</scope>
    <source>
        <strain evidence="6">MHco3</strain>
    </source>
</reference>
<feature type="transmembrane region" description="Helical" evidence="2">
    <location>
        <begin position="264"/>
        <end position="287"/>
    </location>
</feature>